<proteinExistence type="predicted"/>
<evidence type="ECO:0000313" key="1">
    <source>
        <dbReference type="EMBL" id="KAI6086298.1"/>
    </source>
</evidence>
<keyword evidence="2" id="KW-1185">Reference proteome</keyword>
<sequence>MFSFPTPSVYQSSKCFVTYGVMSHPNPQQVPAKGKPWSTVLAQDFVHRVDLILPEELLELVRDKIIGNPGRTLTFYKVIMQLGQILEGDFFTEYIKIGNIMMLSEGKLDSENVFSLKDGMLTMYLEKGTYERAGLVGKPHGAKGKRGFKPRWIVQFDLRSPSMLHGKKGFDRLAYACKNVFNTPVTWLFYNRSKTPVADPLAAHYPTKYTSHPEVSEGLLVKVPSLKPPPAILNSSLELEEFATDIYEWLSLLRLESPRVNANDKVNPYLSGYTVPGDAEDNQNHKLCRISWQGFIPPTWTQQILADVIHTLPSKSWFSLGATTFARGITGDSADCTILRPPNSLGEYFLWDIRRYD</sequence>
<evidence type="ECO:0000313" key="2">
    <source>
        <dbReference type="Proteomes" id="UP001497680"/>
    </source>
</evidence>
<gene>
    <name evidence="1" type="ORF">F4821DRAFT_132051</name>
</gene>
<dbReference type="EMBL" id="MU394317">
    <property type="protein sequence ID" value="KAI6086298.1"/>
    <property type="molecule type" value="Genomic_DNA"/>
</dbReference>
<reference evidence="1 2" key="1">
    <citation type="journal article" date="2022" name="New Phytol.">
        <title>Ecological generalism drives hyperdiversity of secondary metabolite gene clusters in xylarialean endophytes.</title>
        <authorList>
            <person name="Franco M.E.E."/>
            <person name="Wisecaver J.H."/>
            <person name="Arnold A.E."/>
            <person name="Ju Y.M."/>
            <person name="Slot J.C."/>
            <person name="Ahrendt S."/>
            <person name="Moore L.P."/>
            <person name="Eastman K.E."/>
            <person name="Scott K."/>
            <person name="Konkel Z."/>
            <person name="Mondo S.J."/>
            <person name="Kuo A."/>
            <person name="Hayes R.D."/>
            <person name="Haridas S."/>
            <person name="Andreopoulos B."/>
            <person name="Riley R."/>
            <person name="LaButti K."/>
            <person name="Pangilinan J."/>
            <person name="Lipzen A."/>
            <person name="Amirebrahimi M."/>
            <person name="Yan J."/>
            <person name="Adam C."/>
            <person name="Keymanesh K."/>
            <person name="Ng V."/>
            <person name="Louie K."/>
            <person name="Northen T."/>
            <person name="Drula E."/>
            <person name="Henrissat B."/>
            <person name="Hsieh H.M."/>
            <person name="Youens-Clark K."/>
            <person name="Lutzoni F."/>
            <person name="Miadlikowska J."/>
            <person name="Eastwood D.C."/>
            <person name="Hamelin R.C."/>
            <person name="Grigoriev I.V."/>
            <person name="U'Ren J.M."/>
        </authorList>
    </citation>
    <scope>NUCLEOTIDE SEQUENCE [LARGE SCALE GENOMIC DNA]</scope>
    <source>
        <strain evidence="1 2">ER1909</strain>
    </source>
</reference>
<dbReference type="Proteomes" id="UP001497680">
    <property type="component" value="Unassembled WGS sequence"/>
</dbReference>
<organism evidence="1 2">
    <name type="scientific">Hypoxylon rubiginosum</name>
    <dbReference type="NCBI Taxonomy" id="110542"/>
    <lineage>
        <taxon>Eukaryota</taxon>
        <taxon>Fungi</taxon>
        <taxon>Dikarya</taxon>
        <taxon>Ascomycota</taxon>
        <taxon>Pezizomycotina</taxon>
        <taxon>Sordariomycetes</taxon>
        <taxon>Xylariomycetidae</taxon>
        <taxon>Xylariales</taxon>
        <taxon>Hypoxylaceae</taxon>
        <taxon>Hypoxylon</taxon>
    </lineage>
</organism>
<comment type="caution">
    <text evidence="1">The sequence shown here is derived from an EMBL/GenBank/DDBJ whole genome shotgun (WGS) entry which is preliminary data.</text>
</comment>
<name>A0ACC0D0X2_9PEZI</name>
<protein>
    <submittedName>
        <fullName evidence="1">Ribonuclease P 40kDa subunit</fullName>
    </submittedName>
</protein>
<accession>A0ACC0D0X2</accession>